<protein>
    <recommendedName>
        <fullName evidence="5">Restriction of telomere capping protein 4</fullName>
    </recommendedName>
</protein>
<comment type="subcellular location">
    <subcellularLocation>
        <location evidence="3">Cytoplasm</location>
    </subcellularLocation>
    <subcellularLocation>
        <location evidence="2">Nucleus</location>
    </subcellularLocation>
</comment>
<feature type="compositionally biased region" description="Acidic residues" evidence="8">
    <location>
        <begin position="55"/>
        <end position="68"/>
    </location>
</feature>
<evidence type="ECO:0000313" key="10">
    <source>
        <dbReference type="EMBL" id="KAJ5085883.1"/>
    </source>
</evidence>
<reference evidence="10" key="1">
    <citation type="submission" date="2022-11" db="EMBL/GenBank/DDBJ databases">
        <authorList>
            <person name="Petersen C."/>
        </authorList>
    </citation>
    <scope>NUCLEOTIDE SEQUENCE</scope>
    <source>
        <strain evidence="10">IBT 30761</strain>
    </source>
</reference>
<keyword evidence="6" id="KW-0963">Cytoplasm</keyword>
<dbReference type="InterPro" id="IPR039024">
    <property type="entry name" value="RTC4"/>
</dbReference>
<feature type="compositionally biased region" description="Polar residues" evidence="8">
    <location>
        <begin position="199"/>
        <end position="214"/>
    </location>
</feature>
<dbReference type="GeneID" id="81362124"/>
<organism evidence="10 11">
    <name type="scientific">Penicillium argentinense</name>
    <dbReference type="NCBI Taxonomy" id="1131581"/>
    <lineage>
        <taxon>Eukaryota</taxon>
        <taxon>Fungi</taxon>
        <taxon>Dikarya</taxon>
        <taxon>Ascomycota</taxon>
        <taxon>Pezizomycotina</taxon>
        <taxon>Eurotiomycetes</taxon>
        <taxon>Eurotiomycetidae</taxon>
        <taxon>Eurotiales</taxon>
        <taxon>Aspergillaceae</taxon>
        <taxon>Penicillium</taxon>
    </lineage>
</organism>
<feature type="compositionally biased region" description="Basic and acidic residues" evidence="8">
    <location>
        <begin position="41"/>
        <end position="51"/>
    </location>
</feature>
<comment type="similarity">
    <text evidence="4">Belongs to the RTC4 family.</text>
</comment>
<evidence type="ECO:0000256" key="1">
    <source>
        <dbReference type="ARBA" id="ARBA00002738"/>
    </source>
</evidence>
<feature type="compositionally biased region" description="Polar residues" evidence="8">
    <location>
        <begin position="10"/>
        <end position="20"/>
    </location>
</feature>
<keyword evidence="7" id="KW-0539">Nucleus</keyword>
<dbReference type="GO" id="GO:0005634">
    <property type="term" value="C:nucleus"/>
    <property type="evidence" value="ECO:0007669"/>
    <property type="project" value="UniProtKB-SubCell"/>
</dbReference>
<sequence length="459" mass="51005">MVAQRKPDSSYASNRMTRSNGPRGHLLSTFNNDASPSSDEANPKPEPKGKAPEPATDDEPQSSSDDDELPARPEFPKRMPERGPASPERPGVWSSQGRNIHARKGTLQRTSSMMTGGDEEDMLFSSQQYKRPRTKKYGPPNSFSSRAPSSSARSVPTPNKRAEKSKPRPKKGNGEKKDEKEEKENSPGFRLPPEDIDFPSTSHSSLGTGISKDTQSQALDDDSPLSSALDSGDELFQDMSKESDEASQPRKYLCPMCKEEVNPDLLIRFEAQPKQRVREQQQFCTSHKQNRAEKEWQNQGYPDINWDTFDQRVKKYFPDLEKLLAQSNSSTSYYHNILATIMKDGKAKNFRLTLSGDGVETISCGYYGTKGAAKMLQAIIDRFSASLRRLATSDNIIKTAGVAGYAQSVLVPELAMRLVRDDMGVDDDSARQILRSSIDIGHKINPAPDDEVPIPVDDD</sequence>
<feature type="compositionally biased region" description="Basic and acidic residues" evidence="8">
    <location>
        <begin position="69"/>
        <end position="81"/>
    </location>
</feature>
<evidence type="ECO:0000256" key="2">
    <source>
        <dbReference type="ARBA" id="ARBA00004123"/>
    </source>
</evidence>
<evidence type="ECO:0000256" key="3">
    <source>
        <dbReference type="ARBA" id="ARBA00004496"/>
    </source>
</evidence>
<dbReference type="InterPro" id="IPR028094">
    <property type="entry name" value="RTC4_C"/>
</dbReference>
<feature type="compositionally biased region" description="Basic and acidic residues" evidence="8">
    <location>
        <begin position="160"/>
        <end position="185"/>
    </location>
</feature>
<feature type="compositionally biased region" description="Low complexity" evidence="8">
    <location>
        <begin position="139"/>
        <end position="158"/>
    </location>
</feature>
<name>A0A9W9EPZ3_9EURO</name>
<gene>
    <name evidence="10" type="ORF">N7532_010654</name>
</gene>
<evidence type="ECO:0000256" key="8">
    <source>
        <dbReference type="SAM" id="MobiDB-lite"/>
    </source>
</evidence>
<dbReference type="SMART" id="SM01312">
    <property type="entry name" value="RTC4"/>
    <property type="match status" value="1"/>
</dbReference>
<feature type="domain" description="Restriction of telomere capping protein 4 C-terminal" evidence="9">
    <location>
        <begin position="323"/>
        <end position="447"/>
    </location>
</feature>
<comment type="function">
    <text evidence="1">May be involved in a process influencing telomere capping.</text>
</comment>
<dbReference type="Proteomes" id="UP001149074">
    <property type="component" value="Unassembled WGS sequence"/>
</dbReference>
<dbReference type="GO" id="GO:0005737">
    <property type="term" value="C:cytoplasm"/>
    <property type="evidence" value="ECO:0007669"/>
    <property type="project" value="UniProtKB-SubCell"/>
</dbReference>
<evidence type="ECO:0000256" key="5">
    <source>
        <dbReference type="ARBA" id="ARBA00015162"/>
    </source>
</evidence>
<dbReference type="Pfam" id="PF14474">
    <property type="entry name" value="RTC4"/>
    <property type="match status" value="1"/>
</dbReference>
<proteinExistence type="inferred from homology"/>
<evidence type="ECO:0000256" key="4">
    <source>
        <dbReference type="ARBA" id="ARBA00009461"/>
    </source>
</evidence>
<dbReference type="AlphaFoldDB" id="A0A9W9EPZ3"/>
<dbReference type="EMBL" id="JAPQKI010000010">
    <property type="protein sequence ID" value="KAJ5085883.1"/>
    <property type="molecule type" value="Genomic_DNA"/>
</dbReference>
<accession>A0A9W9EPZ3</accession>
<evidence type="ECO:0000256" key="7">
    <source>
        <dbReference type="ARBA" id="ARBA00023242"/>
    </source>
</evidence>
<dbReference type="RefSeq" id="XP_056470561.1">
    <property type="nucleotide sequence ID" value="XM_056623145.1"/>
</dbReference>
<comment type="caution">
    <text evidence="10">The sequence shown here is derived from an EMBL/GenBank/DDBJ whole genome shotgun (WGS) entry which is preliminary data.</text>
</comment>
<feature type="region of interest" description="Disordered" evidence="8">
    <location>
        <begin position="1"/>
        <end position="231"/>
    </location>
</feature>
<evidence type="ECO:0000313" key="11">
    <source>
        <dbReference type="Proteomes" id="UP001149074"/>
    </source>
</evidence>
<dbReference type="PANTHER" id="PTHR41391:SF1">
    <property type="entry name" value="RESTRICTION OF TELOMERE CAPPING PROTEIN 4"/>
    <property type="match status" value="1"/>
</dbReference>
<evidence type="ECO:0000256" key="6">
    <source>
        <dbReference type="ARBA" id="ARBA00022490"/>
    </source>
</evidence>
<dbReference type="PANTHER" id="PTHR41391">
    <property type="entry name" value="RESTRICTION OF TELOMERE CAPPING PROTEIN 4"/>
    <property type="match status" value="1"/>
</dbReference>
<feature type="compositionally biased region" description="Polar residues" evidence="8">
    <location>
        <begin position="28"/>
        <end position="39"/>
    </location>
</feature>
<keyword evidence="11" id="KW-1185">Reference proteome</keyword>
<dbReference type="OrthoDB" id="128308at2759"/>
<evidence type="ECO:0000259" key="9">
    <source>
        <dbReference type="SMART" id="SM01312"/>
    </source>
</evidence>
<reference evidence="10" key="2">
    <citation type="journal article" date="2023" name="IMA Fungus">
        <title>Comparative genomic study of the Penicillium genus elucidates a diverse pangenome and 15 lateral gene transfer events.</title>
        <authorList>
            <person name="Petersen C."/>
            <person name="Sorensen T."/>
            <person name="Nielsen M.R."/>
            <person name="Sondergaard T.E."/>
            <person name="Sorensen J.L."/>
            <person name="Fitzpatrick D.A."/>
            <person name="Frisvad J.C."/>
            <person name="Nielsen K.L."/>
        </authorList>
    </citation>
    <scope>NUCLEOTIDE SEQUENCE</scope>
    <source>
        <strain evidence="10">IBT 30761</strain>
    </source>
</reference>